<dbReference type="RefSeq" id="WP_009071725.1">
    <property type="nucleotide sequence ID" value="NZ_JH597761.1"/>
</dbReference>
<protein>
    <submittedName>
        <fullName evidence="1">Uncharacterized protein</fullName>
    </submittedName>
</protein>
<evidence type="ECO:0000313" key="1">
    <source>
        <dbReference type="EMBL" id="EHP70840.1"/>
    </source>
</evidence>
<reference evidence="1 2" key="1">
    <citation type="submission" date="2012-01" db="EMBL/GenBank/DDBJ databases">
        <title>Improved High-Quality Draft sequence of Metallosphaera yellowstonensis MK1.</title>
        <authorList>
            <consortium name="US DOE Joint Genome Institute"/>
            <person name="Lucas S."/>
            <person name="Han J."/>
            <person name="Cheng J.-F."/>
            <person name="Goodwin L."/>
            <person name="Pitluck S."/>
            <person name="Peters L."/>
            <person name="Teshima H."/>
            <person name="Detter J.C."/>
            <person name="Han C."/>
            <person name="Tapia R."/>
            <person name="Land M."/>
            <person name="Hauser L."/>
            <person name="Kyrpides N."/>
            <person name="Kozubal M."/>
            <person name="Macur R.E."/>
            <person name="Jay Z."/>
            <person name="Inskeep W."/>
            <person name="Woyke T."/>
        </authorList>
    </citation>
    <scope>NUCLEOTIDE SEQUENCE [LARGE SCALE GENOMIC DNA]</scope>
    <source>
        <strain evidence="1 2">MK1</strain>
    </source>
</reference>
<dbReference type="HOGENOM" id="CLU_1431570_0_0_2"/>
<gene>
    <name evidence="1" type="ORF">MetMK1DRAFT_00013440</name>
</gene>
<dbReference type="OrthoDB" id="36571at2157"/>
<dbReference type="AlphaFoldDB" id="H2C3L9"/>
<name>H2C3L9_9CREN</name>
<dbReference type="Proteomes" id="UP000003980">
    <property type="component" value="Unassembled WGS sequence"/>
</dbReference>
<dbReference type="EMBL" id="JH597761">
    <property type="protein sequence ID" value="EHP70840.1"/>
    <property type="molecule type" value="Genomic_DNA"/>
</dbReference>
<accession>H2C3L9</accession>
<organism evidence="1 2">
    <name type="scientific">Metallosphaera yellowstonensis MK1</name>
    <dbReference type="NCBI Taxonomy" id="671065"/>
    <lineage>
        <taxon>Archaea</taxon>
        <taxon>Thermoproteota</taxon>
        <taxon>Thermoprotei</taxon>
        <taxon>Sulfolobales</taxon>
        <taxon>Sulfolobaceae</taxon>
        <taxon>Metallosphaera</taxon>
    </lineage>
</organism>
<proteinExistence type="predicted"/>
<evidence type="ECO:0000313" key="2">
    <source>
        <dbReference type="Proteomes" id="UP000003980"/>
    </source>
</evidence>
<keyword evidence="2" id="KW-1185">Reference proteome</keyword>
<dbReference type="eggNOG" id="arCOG05913">
    <property type="taxonomic scope" value="Archaea"/>
</dbReference>
<sequence length="196" mass="23081">MIDDDRTATEPLRLELHLNLYSFRESIVRYRIEGEGEWLRLRGREGEYLARELESYAVLLYPVRSVSNEVLTALLNPIPSVDRLREVLMRPDLWRDYITFKLKVGEMDTTDLKLEDFLGRDLVNDVLRQYGVRLIQSDEFVEISVDLNEVSQRSLDTALRKVWLTLSLYHEIRESQEDVALKTAQKYVRAFQTNRG</sequence>
<dbReference type="STRING" id="671065.MetMK1DRAFT_00013440"/>